<dbReference type="EMBL" id="CAIJDO010000086">
    <property type="protein sequence ID" value="CAD0002270.1"/>
    <property type="molecule type" value="Genomic_DNA"/>
</dbReference>
<proteinExistence type="predicted"/>
<sequence>MNLYHLYGEKEKTNKMEQEIDTNELGESIVKVLKTIYDPEIPVDIYELGLIYDVMVNTDYEVKILMTLTSPNCPVAESLPREVEEKVKTIEHIKDVEVEITFDPPWSKDLMSEEAKLELGML</sequence>
<dbReference type="InterPro" id="IPR052339">
    <property type="entry name" value="Fe-S_Maturation_MIP18"/>
</dbReference>
<dbReference type="AlphaFoldDB" id="A0A6V6YS26"/>
<keyword evidence="3" id="KW-1185">Reference proteome</keyword>
<gene>
    <name evidence="2" type="ORF">FLACHUCJ7_00917</name>
</gene>
<reference evidence="2 3" key="1">
    <citation type="submission" date="2020-06" db="EMBL/GenBank/DDBJ databases">
        <authorList>
            <person name="Criscuolo A."/>
        </authorList>
    </citation>
    <scope>NUCLEOTIDE SEQUENCE [LARGE SCALE GENOMIC DNA]</scope>
    <source>
        <strain evidence="3">CIP 110025</strain>
    </source>
</reference>
<dbReference type="InterPro" id="IPR002744">
    <property type="entry name" value="MIP18-like"/>
</dbReference>
<feature type="domain" description="MIP18 family-like" evidence="1">
    <location>
        <begin position="28"/>
        <end position="100"/>
    </location>
</feature>
<comment type="caution">
    <text evidence="2">The sequence shown here is derived from an EMBL/GenBank/DDBJ whole genome shotgun (WGS) entry which is preliminary data.</text>
</comment>
<dbReference type="Gene3D" id="3.30.300.130">
    <property type="entry name" value="Fe-S cluster assembly (FSCA)"/>
    <property type="match status" value="1"/>
</dbReference>
<dbReference type="PANTHER" id="PTHR42831:SF1">
    <property type="entry name" value="FE-S PROTEIN MATURATION AUXILIARY FACTOR YITW"/>
    <property type="match status" value="1"/>
</dbReference>
<dbReference type="SUPFAM" id="SSF117916">
    <property type="entry name" value="Fe-S cluster assembly (FSCA) domain-like"/>
    <property type="match status" value="1"/>
</dbReference>
<dbReference type="PANTHER" id="PTHR42831">
    <property type="entry name" value="FE-S PROTEIN MATURATION AUXILIARY FACTOR YITW"/>
    <property type="match status" value="1"/>
</dbReference>
<accession>A0A6V6YS26</accession>
<evidence type="ECO:0000313" key="3">
    <source>
        <dbReference type="Proteomes" id="UP000556700"/>
    </source>
</evidence>
<name>A0A6V6YS26_9FLAO</name>
<dbReference type="NCBIfam" id="TIGR02945">
    <property type="entry name" value="SUF_assoc"/>
    <property type="match status" value="1"/>
</dbReference>
<protein>
    <submittedName>
        <fullName evidence="2">SUF system Fe-S cluster assembly protein</fullName>
    </submittedName>
</protein>
<dbReference type="InterPro" id="IPR034904">
    <property type="entry name" value="FSCA_dom_sf"/>
</dbReference>
<evidence type="ECO:0000259" key="1">
    <source>
        <dbReference type="Pfam" id="PF01883"/>
    </source>
</evidence>
<evidence type="ECO:0000313" key="2">
    <source>
        <dbReference type="EMBL" id="CAD0002270.1"/>
    </source>
</evidence>
<dbReference type="Proteomes" id="UP000556700">
    <property type="component" value="Unassembled WGS sequence"/>
</dbReference>
<organism evidence="2 3">
    <name type="scientific">Flavobacterium chungangense</name>
    <dbReference type="NCBI Taxonomy" id="554283"/>
    <lineage>
        <taxon>Bacteria</taxon>
        <taxon>Pseudomonadati</taxon>
        <taxon>Bacteroidota</taxon>
        <taxon>Flavobacteriia</taxon>
        <taxon>Flavobacteriales</taxon>
        <taxon>Flavobacteriaceae</taxon>
        <taxon>Flavobacterium</taxon>
    </lineage>
</organism>
<dbReference type="Pfam" id="PF01883">
    <property type="entry name" value="FeS_assembly_P"/>
    <property type="match status" value="1"/>
</dbReference>
<dbReference type="InterPro" id="IPR014291">
    <property type="entry name" value="SUF_FeS_clus_asmbl-assoc"/>
</dbReference>